<accession>A0A5N6HCR5</accession>
<dbReference type="AlphaFoldDB" id="A0A5N6HCR5"/>
<gene>
    <name evidence="1" type="ORF">BDV35DRAFT_337973</name>
</gene>
<name>A0A5N6HCR5_ASPFL</name>
<sequence>MDMQWAVRHVNQTLAVRFRFSSPSFLSFTVLAVFESCSVGQDRVMYYLRRGGGRSKGGGDVDYRRIFCVGGRIGDFNGYWDESGE</sequence>
<reference evidence="1" key="1">
    <citation type="submission" date="2019-04" db="EMBL/GenBank/DDBJ databases">
        <title>Friends and foes A comparative genomics study of 23 Aspergillus species from section Flavi.</title>
        <authorList>
            <consortium name="DOE Joint Genome Institute"/>
            <person name="Kjaerbolling I."/>
            <person name="Vesth T."/>
            <person name="Frisvad J.C."/>
            <person name="Nybo J.L."/>
            <person name="Theobald S."/>
            <person name="Kildgaard S."/>
            <person name="Isbrandt T."/>
            <person name="Kuo A."/>
            <person name="Sato A."/>
            <person name="Lyhne E.K."/>
            <person name="Kogle M.E."/>
            <person name="Wiebenga A."/>
            <person name="Kun R.S."/>
            <person name="Lubbers R.J."/>
            <person name="Makela M.R."/>
            <person name="Barry K."/>
            <person name="Chovatia M."/>
            <person name="Clum A."/>
            <person name="Daum C."/>
            <person name="Haridas S."/>
            <person name="He G."/>
            <person name="LaButti K."/>
            <person name="Lipzen A."/>
            <person name="Mondo S."/>
            <person name="Riley R."/>
            <person name="Salamov A."/>
            <person name="Simmons B.A."/>
            <person name="Magnuson J.K."/>
            <person name="Henrissat B."/>
            <person name="Mortensen U.H."/>
            <person name="Larsen T.O."/>
            <person name="Devries R.P."/>
            <person name="Grigoriev I.V."/>
            <person name="Machida M."/>
            <person name="Baker S.E."/>
            <person name="Andersen M.R."/>
        </authorList>
    </citation>
    <scope>NUCLEOTIDE SEQUENCE [LARGE SCALE GENOMIC DNA]</scope>
    <source>
        <strain evidence="1">CBS 121.62</strain>
    </source>
</reference>
<organism evidence="1">
    <name type="scientific">Aspergillus flavus</name>
    <dbReference type="NCBI Taxonomy" id="5059"/>
    <lineage>
        <taxon>Eukaryota</taxon>
        <taxon>Fungi</taxon>
        <taxon>Dikarya</taxon>
        <taxon>Ascomycota</taxon>
        <taxon>Pezizomycotina</taxon>
        <taxon>Eurotiomycetes</taxon>
        <taxon>Eurotiomycetidae</taxon>
        <taxon>Eurotiales</taxon>
        <taxon>Aspergillaceae</taxon>
        <taxon>Aspergillus</taxon>
        <taxon>Aspergillus subgen. Circumdati</taxon>
    </lineage>
</organism>
<evidence type="ECO:0000313" key="1">
    <source>
        <dbReference type="EMBL" id="KAB8252038.1"/>
    </source>
</evidence>
<protein>
    <submittedName>
        <fullName evidence="1">Uncharacterized protein</fullName>
    </submittedName>
</protein>
<dbReference type="Proteomes" id="UP000325434">
    <property type="component" value="Unassembled WGS sequence"/>
</dbReference>
<proteinExistence type="predicted"/>
<dbReference type="EMBL" id="ML734557">
    <property type="protein sequence ID" value="KAB8252038.1"/>
    <property type="molecule type" value="Genomic_DNA"/>
</dbReference>